<gene>
    <name evidence="1" type="ORF">F511_29798</name>
</gene>
<accession>A0A2Z7BWT7</accession>
<organism evidence="1 2">
    <name type="scientific">Dorcoceras hygrometricum</name>
    <dbReference type="NCBI Taxonomy" id="472368"/>
    <lineage>
        <taxon>Eukaryota</taxon>
        <taxon>Viridiplantae</taxon>
        <taxon>Streptophyta</taxon>
        <taxon>Embryophyta</taxon>
        <taxon>Tracheophyta</taxon>
        <taxon>Spermatophyta</taxon>
        <taxon>Magnoliopsida</taxon>
        <taxon>eudicotyledons</taxon>
        <taxon>Gunneridae</taxon>
        <taxon>Pentapetalae</taxon>
        <taxon>asterids</taxon>
        <taxon>lamiids</taxon>
        <taxon>Lamiales</taxon>
        <taxon>Gesneriaceae</taxon>
        <taxon>Didymocarpoideae</taxon>
        <taxon>Trichosporeae</taxon>
        <taxon>Loxocarpinae</taxon>
        <taxon>Dorcoceras</taxon>
    </lineage>
</organism>
<dbReference type="Proteomes" id="UP000250235">
    <property type="component" value="Unassembled WGS sequence"/>
</dbReference>
<name>A0A2Z7BWT7_9LAMI</name>
<dbReference type="OrthoDB" id="1751168at2759"/>
<evidence type="ECO:0000313" key="2">
    <source>
        <dbReference type="Proteomes" id="UP000250235"/>
    </source>
</evidence>
<dbReference type="AlphaFoldDB" id="A0A2Z7BWT7"/>
<evidence type="ECO:0000313" key="1">
    <source>
        <dbReference type="EMBL" id="KZV39041.1"/>
    </source>
</evidence>
<reference evidence="1 2" key="1">
    <citation type="journal article" date="2015" name="Proc. Natl. Acad. Sci. U.S.A.">
        <title>The resurrection genome of Boea hygrometrica: A blueprint for survival of dehydration.</title>
        <authorList>
            <person name="Xiao L."/>
            <person name="Yang G."/>
            <person name="Zhang L."/>
            <person name="Yang X."/>
            <person name="Zhao S."/>
            <person name="Ji Z."/>
            <person name="Zhou Q."/>
            <person name="Hu M."/>
            <person name="Wang Y."/>
            <person name="Chen M."/>
            <person name="Xu Y."/>
            <person name="Jin H."/>
            <person name="Xiao X."/>
            <person name="Hu G."/>
            <person name="Bao F."/>
            <person name="Hu Y."/>
            <person name="Wan P."/>
            <person name="Li L."/>
            <person name="Deng X."/>
            <person name="Kuang T."/>
            <person name="Xiang C."/>
            <person name="Zhu J.K."/>
            <person name="Oliver M.J."/>
            <person name="He Y."/>
        </authorList>
    </citation>
    <scope>NUCLEOTIDE SEQUENCE [LARGE SCALE GENOMIC DNA]</scope>
    <source>
        <strain evidence="2">cv. XS01</strain>
    </source>
</reference>
<dbReference type="EMBL" id="KV001345">
    <property type="protein sequence ID" value="KZV39041.1"/>
    <property type="molecule type" value="Genomic_DNA"/>
</dbReference>
<keyword evidence="2" id="KW-1185">Reference proteome</keyword>
<sequence length="212" mass="23580">MFKSLVELGLRGFLGAFASVFEGALTEFFAKASVIAGTIVSTMAKRKIVIMKDVFAKMFHLPIEGMMFRLLHDIAAKSLSAKTGSFDVVTTEKFEMMVAISSGMKIDWGHILFQTLVSMVYMPGKQSQGYIVQLSLLMEKLEIKTQKAALSQDLNYFRKETQEGINTLSAQLSETLPTLIEGVMTKRGKRVAEVRRLMIEADLVKVAVEVNI</sequence>
<protein>
    <submittedName>
        <fullName evidence="1">Uncharacterized protein</fullName>
    </submittedName>
</protein>
<proteinExistence type="predicted"/>